<dbReference type="InterPro" id="IPR001123">
    <property type="entry name" value="LeuE-type"/>
</dbReference>
<dbReference type="RefSeq" id="WP_188619837.1">
    <property type="nucleotide sequence ID" value="NZ_BMJE01000002.1"/>
</dbReference>
<evidence type="ECO:0000256" key="2">
    <source>
        <dbReference type="ARBA" id="ARBA00022475"/>
    </source>
</evidence>
<keyword evidence="3 6" id="KW-0812">Transmembrane</keyword>
<evidence type="ECO:0000256" key="4">
    <source>
        <dbReference type="ARBA" id="ARBA00022989"/>
    </source>
</evidence>
<accession>A0ABQ1JLP2</accession>
<sequence>MDFLLPFVLGFIVAAPGILLPGLLNITAAKINLQKGRQRAIIFALGASATIFVQSYIAVSFAKFLNKRPDVIYLLQEVGLGIFIVLSIFFFFIAKKPKPKTDEEVEKLRNKSRFGEFFLGMLLSALNVLPIPFYVFASIALFRQGYFQFDDTSFIFFFVIGAVISSFLVFNLYISFFKRFEHKAEFFLRNINYFLGGITGLVAVITLIKMMRS</sequence>
<feature type="transmembrane region" description="Helical" evidence="6">
    <location>
        <begin position="154"/>
        <end position="174"/>
    </location>
</feature>
<evidence type="ECO:0000256" key="1">
    <source>
        <dbReference type="ARBA" id="ARBA00004651"/>
    </source>
</evidence>
<evidence type="ECO:0000256" key="6">
    <source>
        <dbReference type="SAM" id="Phobius"/>
    </source>
</evidence>
<organism evidence="7 8">
    <name type="scientific">Flavobacterium suaedae</name>
    <dbReference type="NCBI Taxonomy" id="1767027"/>
    <lineage>
        <taxon>Bacteria</taxon>
        <taxon>Pseudomonadati</taxon>
        <taxon>Bacteroidota</taxon>
        <taxon>Flavobacteriia</taxon>
        <taxon>Flavobacteriales</taxon>
        <taxon>Flavobacteriaceae</taxon>
        <taxon>Flavobacterium</taxon>
    </lineage>
</organism>
<evidence type="ECO:0000313" key="8">
    <source>
        <dbReference type="Proteomes" id="UP000615760"/>
    </source>
</evidence>
<comment type="caution">
    <text evidence="7">The sequence shown here is derived from an EMBL/GenBank/DDBJ whole genome shotgun (WGS) entry which is preliminary data.</text>
</comment>
<evidence type="ECO:0000256" key="5">
    <source>
        <dbReference type="ARBA" id="ARBA00023136"/>
    </source>
</evidence>
<keyword evidence="5 6" id="KW-0472">Membrane</keyword>
<feature type="transmembrane region" description="Helical" evidence="6">
    <location>
        <begin position="186"/>
        <end position="208"/>
    </location>
</feature>
<keyword evidence="4 6" id="KW-1133">Transmembrane helix</keyword>
<proteinExistence type="predicted"/>
<protein>
    <submittedName>
        <fullName evidence="7">Lysine transporter LysE</fullName>
    </submittedName>
</protein>
<evidence type="ECO:0000313" key="7">
    <source>
        <dbReference type="EMBL" id="GGB69367.1"/>
    </source>
</evidence>
<dbReference type="Pfam" id="PF01810">
    <property type="entry name" value="LysE"/>
    <property type="match status" value="1"/>
</dbReference>
<evidence type="ECO:0000256" key="3">
    <source>
        <dbReference type="ARBA" id="ARBA00022692"/>
    </source>
</evidence>
<feature type="transmembrane region" description="Helical" evidence="6">
    <location>
        <begin position="71"/>
        <end position="93"/>
    </location>
</feature>
<feature type="transmembrane region" description="Helical" evidence="6">
    <location>
        <begin position="40"/>
        <end position="59"/>
    </location>
</feature>
<keyword evidence="2" id="KW-1003">Cell membrane</keyword>
<comment type="subcellular location">
    <subcellularLocation>
        <location evidence="1">Cell membrane</location>
        <topology evidence="1">Multi-pass membrane protein</topology>
    </subcellularLocation>
</comment>
<dbReference type="EMBL" id="BMJE01000002">
    <property type="protein sequence ID" value="GGB69367.1"/>
    <property type="molecule type" value="Genomic_DNA"/>
</dbReference>
<keyword evidence="8" id="KW-1185">Reference proteome</keyword>
<dbReference type="Proteomes" id="UP000615760">
    <property type="component" value="Unassembled WGS sequence"/>
</dbReference>
<feature type="transmembrane region" description="Helical" evidence="6">
    <location>
        <begin position="6"/>
        <end position="28"/>
    </location>
</feature>
<reference evidence="8" key="1">
    <citation type="journal article" date="2019" name="Int. J. Syst. Evol. Microbiol.">
        <title>The Global Catalogue of Microorganisms (GCM) 10K type strain sequencing project: providing services to taxonomists for standard genome sequencing and annotation.</title>
        <authorList>
            <consortium name="The Broad Institute Genomics Platform"/>
            <consortium name="The Broad Institute Genome Sequencing Center for Infectious Disease"/>
            <person name="Wu L."/>
            <person name="Ma J."/>
        </authorList>
    </citation>
    <scope>NUCLEOTIDE SEQUENCE [LARGE SCALE GENOMIC DNA]</scope>
    <source>
        <strain evidence="8">CGMCC 1.15461</strain>
    </source>
</reference>
<name>A0ABQ1JLP2_9FLAO</name>
<feature type="transmembrane region" description="Helical" evidence="6">
    <location>
        <begin position="114"/>
        <end position="142"/>
    </location>
</feature>
<gene>
    <name evidence="7" type="ORF">GCM10007424_06690</name>
</gene>